<dbReference type="SMART" id="SM00184">
    <property type="entry name" value="RING"/>
    <property type="match status" value="1"/>
</dbReference>
<dbReference type="GO" id="GO:0008270">
    <property type="term" value="F:zinc ion binding"/>
    <property type="evidence" value="ECO:0007669"/>
    <property type="project" value="UniProtKB-KW"/>
</dbReference>
<dbReference type="PANTHER" id="PTHR12109">
    <property type="entry name" value="RING FINGER PROTEIN 141-RELATED"/>
    <property type="match status" value="1"/>
</dbReference>
<evidence type="ECO:0000313" key="8">
    <source>
        <dbReference type="Proteomes" id="UP000193067"/>
    </source>
</evidence>
<dbReference type="OrthoDB" id="6105938at2759"/>
<feature type="compositionally biased region" description="Polar residues" evidence="5">
    <location>
        <begin position="1"/>
        <end position="18"/>
    </location>
</feature>
<dbReference type="STRING" id="1353009.A0A1Y2IH44"/>
<feature type="compositionally biased region" description="Acidic residues" evidence="5">
    <location>
        <begin position="599"/>
        <end position="608"/>
    </location>
</feature>
<feature type="compositionally biased region" description="Acidic residues" evidence="5">
    <location>
        <begin position="459"/>
        <end position="475"/>
    </location>
</feature>
<sequence length="637" mass="69479">MSSPSRTLSSIPQPSAKSANVKKRVLTPDSDTEQQHDAKRSKSQSDLADGELRNLPKDKKKRRKKKRKMPLVDLQKVREADGATEPKASGSRSRSRSMTLAGSGSKSPEPAVHANGALSVSTIPREPSPSISSSSKGKGRATPDAAAAQASQQQITELEGQVSAKANLVSQHEQLLSTLQQSLSCQICLDLMHRPFALAPCGHSACHQCLVNWFKAPPPDVPANEVLPVWLRKKTCPHCRAVVRDRPVEIWTIKEMVASLVKSGLAQPPVLPVAPDVPAPDAAADIWAGIFRPAPNRNVGVFPDGQPPALLQQLMGLRDEEDGGIYRCIDCHHEIWDGACSECGRVYPGHDPHGHDMGEFDDDDEGGHGHWMHPLDPWDDEDDEDYDEEHDDVAWAGLNLLRHLFVPANGDLDEDSGDDSTYGEGSHHGEEPIHPLYSREGSARIEEVDDVVSDHEGGSEEEGYESSFIDDGDDDGVQPVLPRIRRRAPPVDFDRDDVIDLSEGDEGVDEHGDGDGVRFVEFGRRHAPARGRGHMVIASDDEDEEEVGTQYDNSDAEGYADDGLAAEVAARERELYGDDGSVPRRGTAFDDQRSYYSEVEEASGDEGYDYMGGGDEYYGSDGADEYGSDGDSVNYAY</sequence>
<evidence type="ECO:0000259" key="6">
    <source>
        <dbReference type="PROSITE" id="PS50089"/>
    </source>
</evidence>
<feature type="compositionally biased region" description="Basic residues" evidence="5">
    <location>
        <begin position="58"/>
        <end position="69"/>
    </location>
</feature>
<organism evidence="7 8">
    <name type="scientific">Trametes coccinea (strain BRFM310)</name>
    <name type="common">Pycnoporus coccineus</name>
    <dbReference type="NCBI Taxonomy" id="1353009"/>
    <lineage>
        <taxon>Eukaryota</taxon>
        <taxon>Fungi</taxon>
        <taxon>Dikarya</taxon>
        <taxon>Basidiomycota</taxon>
        <taxon>Agaricomycotina</taxon>
        <taxon>Agaricomycetes</taxon>
        <taxon>Polyporales</taxon>
        <taxon>Polyporaceae</taxon>
        <taxon>Trametes</taxon>
    </lineage>
</organism>
<dbReference type="InterPro" id="IPR047126">
    <property type="entry name" value="RNF141-like"/>
</dbReference>
<protein>
    <recommendedName>
        <fullName evidence="6">RING-type domain-containing protein</fullName>
    </recommendedName>
</protein>
<reference evidence="7 8" key="1">
    <citation type="journal article" date="2015" name="Biotechnol. Biofuels">
        <title>Enhanced degradation of softwood versus hardwood by the white-rot fungus Pycnoporus coccineus.</title>
        <authorList>
            <person name="Couturier M."/>
            <person name="Navarro D."/>
            <person name="Chevret D."/>
            <person name="Henrissat B."/>
            <person name="Piumi F."/>
            <person name="Ruiz-Duenas F.J."/>
            <person name="Martinez A.T."/>
            <person name="Grigoriev I.V."/>
            <person name="Riley R."/>
            <person name="Lipzen A."/>
            <person name="Berrin J.G."/>
            <person name="Master E.R."/>
            <person name="Rosso M.N."/>
        </authorList>
    </citation>
    <scope>NUCLEOTIDE SEQUENCE [LARGE SCALE GENOMIC DNA]</scope>
    <source>
        <strain evidence="7 8">BRFM310</strain>
    </source>
</reference>
<feature type="compositionally biased region" description="Basic and acidic residues" evidence="5">
    <location>
        <begin position="441"/>
        <end position="458"/>
    </location>
</feature>
<feature type="region of interest" description="Disordered" evidence="5">
    <location>
        <begin position="599"/>
        <end position="637"/>
    </location>
</feature>
<keyword evidence="8" id="KW-1185">Reference proteome</keyword>
<feature type="region of interest" description="Disordered" evidence="5">
    <location>
        <begin position="354"/>
        <end position="386"/>
    </location>
</feature>
<dbReference type="InterPro" id="IPR013083">
    <property type="entry name" value="Znf_RING/FYVE/PHD"/>
</dbReference>
<dbReference type="AlphaFoldDB" id="A0A1Y2IH44"/>
<gene>
    <name evidence="7" type="ORF">PYCCODRAFT_1460198</name>
</gene>
<dbReference type="Gene3D" id="3.30.40.10">
    <property type="entry name" value="Zinc/RING finger domain, C3HC4 (zinc finger)"/>
    <property type="match status" value="1"/>
</dbReference>
<dbReference type="Proteomes" id="UP000193067">
    <property type="component" value="Unassembled WGS sequence"/>
</dbReference>
<feature type="compositionally biased region" description="Low complexity" evidence="5">
    <location>
        <begin position="121"/>
        <end position="135"/>
    </location>
</feature>
<dbReference type="InterPro" id="IPR018957">
    <property type="entry name" value="Znf_C3HC4_RING-type"/>
</dbReference>
<dbReference type="PROSITE" id="PS50089">
    <property type="entry name" value="ZF_RING_2"/>
    <property type="match status" value="1"/>
</dbReference>
<evidence type="ECO:0000256" key="5">
    <source>
        <dbReference type="SAM" id="MobiDB-lite"/>
    </source>
</evidence>
<evidence type="ECO:0000256" key="4">
    <source>
        <dbReference type="PROSITE-ProRule" id="PRU00175"/>
    </source>
</evidence>
<evidence type="ECO:0000256" key="1">
    <source>
        <dbReference type="ARBA" id="ARBA00022723"/>
    </source>
</evidence>
<dbReference type="SUPFAM" id="SSF57850">
    <property type="entry name" value="RING/U-box"/>
    <property type="match status" value="1"/>
</dbReference>
<accession>A0A1Y2IH44</accession>
<feature type="region of interest" description="Disordered" evidence="5">
    <location>
        <begin position="1"/>
        <end position="154"/>
    </location>
</feature>
<feature type="region of interest" description="Disordered" evidence="5">
    <location>
        <begin position="411"/>
        <end position="475"/>
    </location>
</feature>
<proteinExistence type="predicted"/>
<feature type="compositionally biased region" description="Low complexity" evidence="5">
    <location>
        <begin position="145"/>
        <end position="154"/>
    </location>
</feature>
<name>A0A1Y2IH44_TRAC3</name>
<evidence type="ECO:0000256" key="2">
    <source>
        <dbReference type="ARBA" id="ARBA00022771"/>
    </source>
</evidence>
<evidence type="ECO:0000313" key="7">
    <source>
        <dbReference type="EMBL" id="OSD00469.1"/>
    </source>
</evidence>
<keyword evidence="2 4" id="KW-0863">Zinc-finger</keyword>
<dbReference type="InterPro" id="IPR001841">
    <property type="entry name" value="Znf_RING"/>
</dbReference>
<keyword evidence="1" id="KW-0479">Metal-binding</keyword>
<feature type="compositionally biased region" description="Acidic residues" evidence="5">
    <location>
        <begin position="377"/>
        <end position="386"/>
    </location>
</feature>
<dbReference type="EMBL" id="KZ084118">
    <property type="protein sequence ID" value="OSD00469.1"/>
    <property type="molecule type" value="Genomic_DNA"/>
</dbReference>
<keyword evidence="3" id="KW-0862">Zinc</keyword>
<dbReference type="Pfam" id="PF00097">
    <property type="entry name" value="zf-C3HC4"/>
    <property type="match status" value="1"/>
</dbReference>
<feature type="domain" description="RING-type" evidence="6">
    <location>
        <begin position="185"/>
        <end position="240"/>
    </location>
</feature>
<feature type="compositionally biased region" description="Polar residues" evidence="5">
    <location>
        <begin position="90"/>
        <end position="106"/>
    </location>
</feature>
<evidence type="ECO:0000256" key="3">
    <source>
        <dbReference type="ARBA" id="ARBA00022833"/>
    </source>
</evidence>